<feature type="region of interest" description="Disordered" evidence="2">
    <location>
        <begin position="430"/>
        <end position="482"/>
    </location>
</feature>
<protein>
    <recommendedName>
        <fullName evidence="3">C2H2-type domain-containing protein</fullName>
    </recommendedName>
</protein>
<feature type="compositionally biased region" description="Polar residues" evidence="2">
    <location>
        <begin position="453"/>
        <end position="471"/>
    </location>
</feature>
<feature type="compositionally biased region" description="Basic residues" evidence="2">
    <location>
        <begin position="753"/>
        <end position="776"/>
    </location>
</feature>
<evidence type="ECO:0000259" key="3">
    <source>
        <dbReference type="PROSITE" id="PS50157"/>
    </source>
</evidence>
<feature type="compositionally biased region" description="Low complexity" evidence="2">
    <location>
        <begin position="143"/>
        <end position="161"/>
    </location>
</feature>
<dbReference type="SUPFAM" id="SSF57667">
    <property type="entry name" value="beta-beta-alpha zinc fingers"/>
    <property type="match status" value="1"/>
</dbReference>
<reference evidence="4 6" key="3">
    <citation type="journal article" date="2015" name="BMC Genomics">
        <title>Sex and parasites: genomic and transcriptomic analysis of Microbotryum lychnidis-dioicae, the biotrophic and plant-castrating anther smut fungus.</title>
        <authorList>
            <person name="Perlin M.H."/>
            <person name="Amselem J."/>
            <person name="Fontanillas E."/>
            <person name="Toh S.S."/>
            <person name="Chen Z."/>
            <person name="Goldberg J."/>
            <person name="Duplessis S."/>
            <person name="Henrissat B."/>
            <person name="Young S."/>
            <person name="Zeng Q."/>
            <person name="Aguileta G."/>
            <person name="Petit E."/>
            <person name="Badouin H."/>
            <person name="Andrews J."/>
            <person name="Razeeq D."/>
            <person name="Gabaldon T."/>
            <person name="Quesneville H."/>
            <person name="Giraud T."/>
            <person name="Hood M.E."/>
            <person name="Schultz D.J."/>
            <person name="Cuomo C.A."/>
        </authorList>
    </citation>
    <scope>NUCLEOTIDE SEQUENCE [LARGE SCALE GENOMIC DNA]</scope>
    <source>
        <strain evidence="4">P1A1 Lamole</strain>
        <strain evidence="6">p1A1 Lamole</strain>
    </source>
</reference>
<sequence>MQPHLRDFYQNNNPQLQQYDACQYGDVLPFYAKPTPIQLPAHPNPTLLPAPPPFDLDFDYLRSTNGGSLSGTDPILDGLRPAAPSSASSGRARDRARVTVRGGSPPASSSADWPPVPDLIPDSPSSFSPPPPKTFLVPPPPSSTSSSSSRPGPGPRPRSSFVHPAVAGAQAVAVMAPPQQQPQQPPAAPDSLARNDFRSASVPPLGEIPKPRRRRTQEWSEQGSFVSSVYAPNAPALVAAAVASVTAAPSSSSSSLHPQLPGFAPVGTLPYTFSQLGSASTFTPSPTEEAGQSSFYAPSVDHPLSLHEQQDLLDRVKRDLNGVDLDSIKGPLRALALSGGPSTHDLAPPNQIMTMNDLSPHRGTRLVSKPLSSTRDDEMARKTVSPQEAFLDYEDVDHRLHANSRLGNNISSSFGLGVGASLFAPLPTVASSVPRPASSPVTGSRSAEGAPTSLHTSPPNVTSLPSTSPRHNQGFALFPRKPHPFAVPQNAVSWAERQAGHESNDAADDYERESSDGDGDGDVEGDKNLQPSNRAGEFGSGTIAGKQPARSAAAELFDSDEDDRHSLPSVYARSTGGSDHEVVGHFDDDEASIGQDKPGTVPKAVKATIDETLHSTSTLTDRPVSLGTASVSSTPPPPPSALTNEATSSIPAPALAWAKPPPHPMRSSSQRTLETLRPAPVGGDDIADALGEMDTVNDAPSPGNGRGSISAQQKRSRSPAAEEDDMEDAEGDDDDDESVDDASFQDSDGSTKKPPRAPTKRGRASAAPHKRRRRVPSARIPSAASTTATTSSSLACSHKMPDGSICGVVFRRPYDLARHRETIHGEGGKAGKKHDWICKQCGGSFSRKDALIRHGRIRNHKAGL</sequence>
<reference evidence="4" key="2">
    <citation type="submission" date="2010-11" db="EMBL/GenBank/DDBJ databases">
        <authorList>
            <consortium name="The Broad Institute Genome Sequencing Platform"/>
            <person name="Earl A."/>
            <person name="Ward D."/>
            <person name="Feldgarden M."/>
            <person name="Gevers D."/>
            <person name="Butler R."/>
            <person name="Young S.K."/>
            <person name="Zeng Q."/>
            <person name="Gargeya S."/>
            <person name="Fitzgerald M."/>
            <person name="Haas B."/>
            <person name="Abouelleil A."/>
            <person name="Alvarado L."/>
            <person name="Arachchi H.M."/>
            <person name="Berlin A."/>
            <person name="Brown A."/>
            <person name="Chapman S.B."/>
            <person name="Chen Z."/>
            <person name="Dunbar C."/>
            <person name="Freedman E."/>
            <person name="Gearin G."/>
            <person name="Gellesch M."/>
            <person name="Goldberg J."/>
            <person name="Griggs A."/>
            <person name="Gujja S."/>
            <person name="Heilman E."/>
            <person name="Heiman D."/>
            <person name="Howarth C."/>
            <person name="Larson L."/>
            <person name="Lui A."/>
            <person name="MacDonald P.J.P."/>
            <person name="Mehta T."/>
            <person name="Montmayeur A."/>
            <person name="Murphy C."/>
            <person name="Neiman D."/>
            <person name="Pearson M."/>
            <person name="Priest M."/>
            <person name="Roberts A."/>
            <person name="Saif S."/>
            <person name="Shea T."/>
            <person name="Shenoy N."/>
            <person name="Sisk P."/>
            <person name="Stolte C."/>
            <person name="Sykes S."/>
            <person name="White J."/>
            <person name="Yandava C."/>
            <person name="Wortman J."/>
            <person name="Nusbaum C."/>
            <person name="Birren B."/>
        </authorList>
    </citation>
    <scope>NUCLEOTIDE SEQUENCE</scope>
    <source>
        <strain evidence="4">P1A1 Lamole</strain>
    </source>
</reference>
<organism evidence="4">
    <name type="scientific">Microbotryum lychnidis-dioicae (strain p1A1 Lamole / MvSl-1064)</name>
    <name type="common">Anther smut fungus</name>
    <dbReference type="NCBI Taxonomy" id="683840"/>
    <lineage>
        <taxon>Eukaryota</taxon>
        <taxon>Fungi</taxon>
        <taxon>Dikarya</taxon>
        <taxon>Basidiomycota</taxon>
        <taxon>Pucciniomycotina</taxon>
        <taxon>Microbotryomycetes</taxon>
        <taxon>Microbotryales</taxon>
        <taxon>Microbotryaceae</taxon>
        <taxon>Microbotryum</taxon>
    </lineage>
</organism>
<keyword evidence="1" id="KW-0862">Zinc</keyword>
<dbReference type="PROSITE" id="PS50157">
    <property type="entry name" value="ZINC_FINGER_C2H2_2"/>
    <property type="match status" value="1"/>
</dbReference>
<dbReference type="EnsemblFungi" id="MVLG_05873T0">
    <property type="protein sequence ID" value="MVLG_05873T0"/>
    <property type="gene ID" value="MVLG_05873"/>
</dbReference>
<feature type="domain" description="C2H2-type" evidence="3">
    <location>
        <begin position="836"/>
        <end position="860"/>
    </location>
</feature>
<evidence type="ECO:0000313" key="6">
    <source>
        <dbReference type="Proteomes" id="UP000017200"/>
    </source>
</evidence>
<feature type="region of interest" description="Disordered" evidence="2">
    <location>
        <begin position="278"/>
        <end position="300"/>
    </location>
</feature>
<dbReference type="InterPro" id="IPR036236">
    <property type="entry name" value="Znf_C2H2_sf"/>
</dbReference>
<gene>
    <name evidence="4" type="ORF">MVLG_05873</name>
</gene>
<keyword evidence="1" id="KW-0863">Zinc-finger</keyword>
<dbReference type="InterPro" id="IPR013087">
    <property type="entry name" value="Znf_C2H2_type"/>
</dbReference>
<feature type="region of interest" description="Disordered" evidence="2">
    <location>
        <begin position="355"/>
        <end position="382"/>
    </location>
</feature>
<feature type="compositionally biased region" description="Low complexity" evidence="2">
    <location>
        <begin position="104"/>
        <end position="113"/>
    </location>
</feature>
<dbReference type="OMA" id="VIFRRPY"/>
<dbReference type="Pfam" id="PF00096">
    <property type="entry name" value="zf-C2H2"/>
    <property type="match status" value="1"/>
</dbReference>
<feature type="compositionally biased region" description="Low complexity" evidence="2">
    <location>
        <begin position="782"/>
        <end position="797"/>
    </location>
</feature>
<dbReference type="EMBL" id="GL541729">
    <property type="protein sequence ID" value="KDE03684.1"/>
    <property type="molecule type" value="Genomic_DNA"/>
</dbReference>
<evidence type="ECO:0000313" key="5">
    <source>
        <dbReference type="EnsemblFungi" id="MVLG_05873T0"/>
    </source>
</evidence>
<dbReference type="PROSITE" id="PS00028">
    <property type="entry name" value="ZINC_FINGER_C2H2_1"/>
    <property type="match status" value="1"/>
</dbReference>
<keyword evidence="6" id="KW-1185">Reference proteome</keyword>
<dbReference type="STRING" id="683840.U5HFJ7"/>
<evidence type="ECO:0000313" key="4">
    <source>
        <dbReference type="EMBL" id="KDE03684.1"/>
    </source>
</evidence>
<dbReference type="Gene3D" id="3.30.160.60">
    <property type="entry name" value="Classic Zinc Finger"/>
    <property type="match status" value="1"/>
</dbReference>
<feature type="compositionally biased region" description="Acidic residues" evidence="2">
    <location>
        <begin position="505"/>
        <end position="523"/>
    </location>
</feature>
<proteinExistence type="predicted"/>
<reference evidence="6" key="1">
    <citation type="submission" date="2010-11" db="EMBL/GenBank/DDBJ databases">
        <title>The genome sequence of Microbotryum violaceum strain p1A1 Lamole.</title>
        <authorList>
            <person name="Cuomo C."/>
            <person name="Perlin M."/>
            <person name="Young S.K."/>
            <person name="Zeng Q."/>
            <person name="Gargeya S."/>
            <person name="Alvarado L."/>
            <person name="Berlin A."/>
            <person name="Chapman S.B."/>
            <person name="Chen Z."/>
            <person name="Freedman E."/>
            <person name="Gellesch M."/>
            <person name="Goldberg J."/>
            <person name="Griggs A."/>
            <person name="Gujja S."/>
            <person name="Heilman E."/>
            <person name="Heiman D."/>
            <person name="Howarth C."/>
            <person name="Mehta T."/>
            <person name="Neiman D."/>
            <person name="Pearson M."/>
            <person name="Roberts A."/>
            <person name="Saif S."/>
            <person name="Shea T."/>
            <person name="Shenoy N."/>
            <person name="Sisk P."/>
            <person name="Stolte C."/>
            <person name="Sykes S."/>
            <person name="White J."/>
            <person name="Yandava C."/>
            <person name="Haas B."/>
            <person name="Nusbaum C."/>
            <person name="Birren B."/>
        </authorList>
    </citation>
    <scope>NUCLEOTIDE SEQUENCE [LARGE SCALE GENOMIC DNA]</scope>
    <source>
        <strain evidence="6">p1A1 Lamole</strain>
    </source>
</reference>
<dbReference type="HOGENOM" id="CLU_331562_0_0_1"/>
<dbReference type="GO" id="GO:0008270">
    <property type="term" value="F:zinc ion binding"/>
    <property type="evidence" value="ECO:0007669"/>
    <property type="project" value="UniProtKB-KW"/>
</dbReference>
<feature type="compositionally biased region" description="Acidic residues" evidence="2">
    <location>
        <begin position="721"/>
        <end position="740"/>
    </location>
</feature>
<evidence type="ECO:0000256" key="1">
    <source>
        <dbReference type="PROSITE-ProRule" id="PRU00042"/>
    </source>
</evidence>
<feature type="region of interest" description="Disordered" evidence="2">
    <location>
        <begin position="176"/>
        <end position="219"/>
    </location>
</feature>
<dbReference type="OrthoDB" id="2538238at2759"/>
<evidence type="ECO:0000256" key="2">
    <source>
        <dbReference type="SAM" id="MobiDB-lite"/>
    </source>
</evidence>
<feature type="compositionally biased region" description="Polar residues" evidence="2">
    <location>
        <begin position="641"/>
        <end position="650"/>
    </location>
</feature>
<feature type="region of interest" description="Disordered" evidence="2">
    <location>
        <begin position="496"/>
        <end position="798"/>
    </location>
</feature>
<feature type="compositionally biased region" description="Pro residues" evidence="2">
    <location>
        <begin position="127"/>
        <end position="142"/>
    </location>
</feature>
<dbReference type="EMBL" id="AEIJ01000633">
    <property type="status" value="NOT_ANNOTATED_CDS"/>
    <property type="molecule type" value="Genomic_DNA"/>
</dbReference>
<dbReference type="AlphaFoldDB" id="U5HFJ7"/>
<feature type="compositionally biased region" description="Polar residues" evidence="2">
    <location>
        <begin position="278"/>
        <end position="296"/>
    </location>
</feature>
<feature type="compositionally biased region" description="Low complexity" evidence="2">
    <location>
        <begin position="80"/>
        <end position="90"/>
    </location>
</feature>
<reference evidence="5" key="4">
    <citation type="submission" date="2015-06" db="UniProtKB">
        <authorList>
            <consortium name="EnsemblFungi"/>
        </authorList>
    </citation>
    <scope>IDENTIFICATION</scope>
</reference>
<feature type="compositionally biased region" description="Pro residues" evidence="2">
    <location>
        <begin position="179"/>
        <end position="188"/>
    </location>
</feature>
<dbReference type="Proteomes" id="UP000017200">
    <property type="component" value="Unassembled WGS sequence"/>
</dbReference>
<dbReference type="InParanoid" id="U5HFJ7"/>
<accession>U5HFJ7</accession>
<name>U5HFJ7_USTV1</name>
<feature type="region of interest" description="Disordered" evidence="2">
    <location>
        <begin position="69"/>
        <end position="161"/>
    </location>
</feature>
<keyword evidence="1" id="KW-0479">Metal-binding</keyword>
<feature type="compositionally biased region" description="Low complexity" evidence="2">
    <location>
        <begin position="430"/>
        <end position="442"/>
    </location>
</feature>